<name>A0A0F6QZ86_9CORY</name>
<dbReference type="Proteomes" id="UP000271380">
    <property type="component" value="Chromosome"/>
</dbReference>
<evidence type="ECO:0000259" key="1">
    <source>
        <dbReference type="PROSITE" id="PS51671"/>
    </source>
</evidence>
<dbReference type="PROSITE" id="PS51671">
    <property type="entry name" value="ACT"/>
    <property type="match status" value="1"/>
</dbReference>
<organism evidence="2 4">
    <name type="scientific">Corynebacterium kutscheri</name>
    <dbReference type="NCBI Taxonomy" id="35755"/>
    <lineage>
        <taxon>Bacteria</taxon>
        <taxon>Bacillati</taxon>
        <taxon>Actinomycetota</taxon>
        <taxon>Actinomycetes</taxon>
        <taxon>Mycobacteriales</taxon>
        <taxon>Corynebacteriaceae</taxon>
        <taxon>Corynebacterium</taxon>
    </lineage>
</organism>
<dbReference type="Proteomes" id="UP000033457">
    <property type="component" value="Chromosome"/>
</dbReference>
<reference evidence="2 4" key="1">
    <citation type="journal article" date="2015" name="Genome Announc.">
        <title>Complete Genome Sequence of Corynebacterium kutscheri DSM 20755, a Corynebacterial Type Strain with Remarkably Low G+C Content of Chromosomal DNA.</title>
        <authorList>
            <person name="Ruckert C."/>
            <person name="Albersmeier A."/>
            <person name="Winkler A."/>
            <person name="Tauch A."/>
        </authorList>
    </citation>
    <scope>NUCLEOTIDE SEQUENCE [LARGE SCALE GENOMIC DNA]</scope>
    <source>
        <strain evidence="2 4">DSM 20755</strain>
    </source>
</reference>
<dbReference type="EMBL" id="CP011312">
    <property type="protein sequence ID" value="AKE41002.1"/>
    <property type="molecule type" value="Genomic_DNA"/>
</dbReference>
<protein>
    <submittedName>
        <fullName evidence="2">ACT domain-containing protein</fullName>
    </submittedName>
    <submittedName>
        <fullName evidence="3">NAD-dependent malic enzyme</fullName>
    </submittedName>
</protein>
<evidence type="ECO:0000313" key="5">
    <source>
        <dbReference type="Proteomes" id="UP000271380"/>
    </source>
</evidence>
<dbReference type="InterPro" id="IPR045865">
    <property type="entry name" value="ACT-like_dom_sf"/>
</dbReference>
<gene>
    <name evidence="3" type="ORF">NCTC949_01361</name>
    <name evidence="2" type="ORF">UL82_03985</name>
</gene>
<dbReference type="OrthoDB" id="5243606at2"/>
<keyword evidence="4" id="KW-1185">Reference proteome</keyword>
<proteinExistence type="predicted"/>
<dbReference type="EMBL" id="LR134377">
    <property type="protein sequence ID" value="VEH06890.1"/>
    <property type="molecule type" value="Genomic_DNA"/>
</dbReference>
<reference evidence="3 5" key="2">
    <citation type="submission" date="2018-12" db="EMBL/GenBank/DDBJ databases">
        <authorList>
            <consortium name="Pathogen Informatics"/>
        </authorList>
    </citation>
    <scope>NUCLEOTIDE SEQUENCE [LARGE SCALE GENOMIC DNA]</scope>
    <source>
        <strain evidence="3 5">NCTC949</strain>
    </source>
</reference>
<dbReference type="InterPro" id="IPR002912">
    <property type="entry name" value="ACT_dom"/>
</dbReference>
<dbReference type="HOGENOM" id="CLU_086331_1_0_11"/>
<dbReference type="AlphaFoldDB" id="A0A0F6QZ86"/>
<dbReference type="SUPFAM" id="SSF55021">
    <property type="entry name" value="ACT-like"/>
    <property type="match status" value="1"/>
</dbReference>
<dbReference type="KEGG" id="cku:UL82_03985"/>
<dbReference type="RefSeq" id="WP_046439105.1">
    <property type="nucleotide sequence ID" value="NZ_CP011312.1"/>
</dbReference>
<feature type="domain" description="ACT" evidence="1">
    <location>
        <begin position="4"/>
        <end position="88"/>
    </location>
</feature>
<sequence length="221" mass="23151">MTYLIRVLLPNLPGSLGKLAEAIGKAGGNIHSVDIVQDFPDGTVMDDMVIELPAGAMPDTLITAAHGVDGVEVDSIRPYSGRVDRRGQIKMLASVVGTSTQSETLANMIDALPQVLTSTWAILLHTDSEFTRVAASPAAPKDDGSAPTGVTVDRARLLQPDSETWVPDSWGVLDSSVAAAPLVGTDLILVIGRVGGPDYLASEVEHIGHLSAILGRIIRTA</sequence>
<evidence type="ECO:0000313" key="2">
    <source>
        <dbReference type="EMBL" id="AKE41002.1"/>
    </source>
</evidence>
<evidence type="ECO:0000313" key="4">
    <source>
        <dbReference type="Proteomes" id="UP000033457"/>
    </source>
</evidence>
<dbReference type="STRING" id="35755.UL82_03985"/>
<accession>A0A0F6QZ86</accession>
<evidence type="ECO:0000313" key="3">
    <source>
        <dbReference type="EMBL" id="VEH06890.1"/>
    </source>
</evidence>